<proteinExistence type="predicted"/>
<reference evidence="1 2" key="1">
    <citation type="submission" date="2019-08" db="EMBL/GenBank/DDBJ databases">
        <authorList>
            <person name="Peeters C."/>
        </authorList>
    </citation>
    <scope>NUCLEOTIDE SEQUENCE [LARGE SCALE GENOMIC DNA]</scope>
    <source>
        <strain evidence="1 2">LMG 31116</strain>
    </source>
</reference>
<protein>
    <submittedName>
        <fullName evidence="1">Uncharacterized protein</fullName>
    </submittedName>
</protein>
<evidence type="ECO:0000313" key="2">
    <source>
        <dbReference type="Proteomes" id="UP000368474"/>
    </source>
</evidence>
<accession>A0A5E4WJM9</accession>
<sequence>MVMAVRTTNDKDIINAMAMKKWSPLEGALLVCKQFPVASNGKFLTLEDCRDLAIMSSNFETAERIFSLWKSEPFGSICPTPNAFLLWCKYRNIKEADWFVMTCPLH</sequence>
<evidence type="ECO:0000313" key="1">
    <source>
        <dbReference type="EMBL" id="VVE25277.1"/>
    </source>
</evidence>
<gene>
    <name evidence="1" type="ORF">PMO31116_03316</name>
</gene>
<dbReference type="Proteomes" id="UP000368474">
    <property type="component" value="Unassembled WGS sequence"/>
</dbReference>
<dbReference type="EMBL" id="CABPSD010000009">
    <property type="protein sequence ID" value="VVE25277.1"/>
    <property type="molecule type" value="Genomic_DNA"/>
</dbReference>
<keyword evidence="2" id="KW-1185">Reference proteome</keyword>
<name>A0A5E4WJM9_9BURK</name>
<organism evidence="1 2">
    <name type="scientific">Pandoraea morbifera</name>
    <dbReference type="NCBI Taxonomy" id="2508300"/>
    <lineage>
        <taxon>Bacteria</taxon>
        <taxon>Pseudomonadati</taxon>
        <taxon>Pseudomonadota</taxon>
        <taxon>Betaproteobacteria</taxon>
        <taxon>Burkholderiales</taxon>
        <taxon>Burkholderiaceae</taxon>
        <taxon>Pandoraea</taxon>
    </lineage>
</organism>
<dbReference type="AlphaFoldDB" id="A0A5E4WJM9"/>